<dbReference type="Gene3D" id="3.40.50.150">
    <property type="entry name" value="Vaccinia Virus protein VP39"/>
    <property type="match status" value="1"/>
</dbReference>
<dbReference type="InterPro" id="IPR029063">
    <property type="entry name" value="SAM-dependent_MTases_sf"/>
</dbReference>
<dbReference type="SUPFAM" id="SSF47616">
    <property type="entry name" value="GST C-terminal domain-like"/>
    <property type="match status" value="1"/>
</dbReference>
<comment type="similarity">
    <text evidence="1">Belongs to the GSTCD family.</text>
</comment>
<gene>
    <name evidence="3" type="ORF">ABEB36_002342</name>
</gene>
<evidence type="ECO:0000256" key="1">
    <source>
        <dbReference type="ARBA" id="ARBA00008797"/>
    </source>
</evidence>
<dbReference type="CDD" id="cd00299">
    <property type="entry name" value="GST_C_family"/>
    <property type="match status" value="1"/>
</dbReference>
<evidence type="ECO:0000313" key="4">
    <source>
        <dbReference type="Proteomes" id="UP001566132"/>
    </source>
</evidence>
<dbReference type="AlphaFoldDB" id="A0ABD1F935"/>
<dbReference type="PANTHER" id="PTHR13369:SF0">
    <property type="entry name" value="GLUTATHIONE S-TRANSFERASE C-TERMINAL DOMAIN-CONTAINING PROTEIN"/>
    <property type="match status" value="1"/>
</dbReference>
<organism evidence="3 4">
    <name type="scientific">Hypothenemus hampei</name>
    <name type="common">Coffee berry borer</name>
    <dbReference type="NCBI Taxonomy" id="57062"/>
    <lineage>
        <taxon>Eukaryota</taxon>
        <taxon>Metazoa</taxon>
        <taxon>Ecdysozoa</taxon>
        <taxon>Arthropoda</taxon>
        <taxon>Hexapoda</taxon>
        <taxon>Insecta</taxon>
        <taxon>Pterygota</taxon>
        <taxon>Neoptera</taxon>
        <taxon>Endopterygota</taxon>
        <taxon>Coleoptera</taxon>
        <taxon>Polyphaga</taxon>
        <taxon>Cucujiformia</taxon>
        <taxon>Curculionidae</taxon>
        <taxon>Scolytinae</taxon>
        <taxon>Hypothenemus</taxon>
    </lineage>
</organism>
<dbReference type="Proteomes" id="UP001566132">
    <property type="component" value="Unassembled WGS sequence"/>
</dbReference>
<name>A0ABD1F935_HYPHA</name>
<reference evidence="3 4" key="1">
    <citation type="submission" date="2024-05" db="EMBL/GenBank/DDBJ databases">
        <title>Genetic variation in Jamaican populations of the coffee berry borer (Hypothenemus hampei).</title>
        <authorList>
            <person name="Errbii M."/>
            <person name="Myrie A."/>
        </authorList>
    </citation>
    <scope>NUCLEOTIDE SEQUENCE [LARGE SCALE GENOMIC DNA]</scope>
    <source>
        <strain evidence="3">JA-Hopewell-2020-01-JO</strain>
        <tissue evidence="3">Whole body</tissue>
    </source>
</reference>
<feature type="domain" description="Methyltransferase" evidence="2">
    <location>
        <begin position="352"/>
        <end position="474"/>
    </location>
</feature>
<accession>A0ABD1F935</accession>
<evidence type="ECO:0000313" key="3">
    <source>
        <dbReference type="EMBL" id="KAL1512819.1"/>
    </source>
</evidence>
<dbReference type="Pfam" id="PF13679">
    <property type="entry name" value="Methyltransf_32"/>
    <property type="match status" value="1"/>
</dbReference>
<evidence type="ECO:0000259" key="2">
    <source>
        <dbReference type="Pfam" id="PF13679"/>
    </source>
</evidence>
<proteinExistence type="inferred from homology"/>
<protein>
    <recommendedName>
        <fullName evidence="2">Methyltransferase domain-containing protein</fullName>
    </recommendedName>
</protein>
<dbReference type="CDD" id="cd02440">
    <property type="entry name" value="AdoMet_MTases"/>
    <property type="match status" value="1"/>
</dbReference>
<dbReference type="SUPFAM" id="SSF53335">
    <property type="entry name" value="S-adenosyl-L-methionine-dependent methyltransferases"/>
    <property type="match status" value="1"/>
</dbReference>
<dbReference type="InterPro" id="IPR036282">
    <property type="entry name" value="Glutathione-S-Trfase_C_sf"/>
</dbReference>
<dbReference type="PANTHER" id="PTHR13369">
    <property type="match status" value="1"/>
</dbReference>
<keyword evidence="4" id="KW-1185">Reference proteome</keyword>
<comment type="caution">
    <text evidence="3">The sequence shown here is derived from an EMBL/GenBank/DDBJ whole genome shotgun (WGS) entry which is preliminary data.</text>
</comment>
<dbReference type="InterPro" id="IPR025714">
    <property type="entry name" value="Methyltranfer_dom"/>
</dbReference>
<dbReference type="EMBL" id="JBDJPC010000002">
    <property type="protein sequence ID" value="KAL1512819.1"/>
    <property type="molecule type" value="Genomic_DNA"/>
</dbReference>
<sequence>MNSLFVKVSPHANGQFLVDIQSFIVINLYKLSGSSNLKLKVQSCVDSSPNSLIVISLNNVPYEFVEKAPELTEICIWPVILLQQHVVSGLCSVARQLCKFSDEKAIQDLLGFREACLAACAESSVWTKFCEIDMPETINKLLHNNYIQDNRFNLPEDVFKYEKHLEQPVRIHNIYKIARDSQNDQTINSSIPKKDLKVSHNYAEGPQVTLADLILYPCFQVFFKYCREYLEINDQLQIHLVNAWFQRLEESFSLKKITFTSLHIPNKSSIDFLINVPQVDNMSLYKSDPARTPVTKHTKQYKIEAALSLIEGIAIKNDILPFGFDELFDWTAVPLTANPQGGALPAKRANRKCEQLENLVKATLKVVGNKKYRIADFCSGSGHLGILAALFLPQCEVILVENKERSIDRAKQTISKLNLKNVILVQSNLDYFTGKIQLGLALHACGLATDLVLQMCIKNNADFICCPCCYGGIKDCHQVSYPRSVHFQKIFIENEKQYFNLAHAADQTHKQENIKTKQGYFCMDVIDTDRKWYAQDCGYEVFLGKLQPVSCTNKNNLLVGIYNQNISE</sequence>